<dbReference type="GO" id="GO:0046654">
    <property type="term" value="P:tetrahydrofolate biosynthetic process"/>
    <property type="evidence" value="ECO:0007669"/>
    <property type="project" value="UniProtKB-UniPathway"/>
</dbReference>
<dbReference type="SUPFAM" id="SSF53597">
    <property type="entry name" value="Dihydrofolate reductase-like"/>
    <property type="match status" value="1"/>
</dbReference>
<dbReference type="InterPro" id="IPR012259">
    <property type="entry name" value="DHFR"/>
</dbReference>
<accession>A0A401IQ30</accession>
<dbReference type="GO" id="GO:0046452">
    <property type="term" value="P:dihydrofolate metabolic process"/>
    <property type="evidence" value="ECO:0007669"/>
    <property type="project" value="TreeGrafter"/>
</dbReference>
<comment type="caution">
    <text evidence="10">The sequence shown here is derived from an EMBL/GenBank/DDBJ whole genome shotgun (WGS) entry which is preliminary data.</text>
</comment>
<dbReference type="PANTHER" id="PTHR48069:SF3">
    <property type="entry name" value="DIHYDROFOLATE REDUCTASE"/>
    <property type="match status" value="1"/>
</dbReference>
<evidence type="ECO:0000256" key="3">
    <source>
        <dbReference type="ARBA" id="ARBA00012856"/>
    </source>
</evidence>
<dbReference type="UniPathway" id="UPA00077">
    <property type="reaction ID" value="UER00158"/>
</dbReference>
<evidence type="ECO:0000256" key="1">
    <source>
        <dbReference type="ARBA" id="ARBA00004903"/>
    </source>
</evidence>
<dbReference type="Proteomes" id="UP000286848">
    <property type="component" value="Unassembled WGS sequence"/>
</dbReference>
<evidence type="ECO:0000313" key="11">
    <source>
        <dbReference type="Proteomes" id="UP000286848"/>
    </source>
</evidence>
<dbReference type="AlphaFoldDB" id="A0A401IQ30"/>
<dbReference type="InterPro" id="IPR024072">
    <property type="entry name" value="DHFR-like_dom_sf"/>
</dbReference>
<comment type="function">
    <text evidence="7">Key enzyme in folate metabolism. Catalyzes an essential reaction for de novo glycine and purine synthesis, and for DNA precursor synthesis.</text>
</comment>
<dbReference type="GO" id="GO:0046655">
    <property type="term" value="P:folic acid metabolic process"/>
    <property type="evidence" value="ECO:0007669"/>
    <property type="project" value="TreeGrafter"/>
</dbReference>
<gene>
    <name evidence="10" type="primary">folA</name>
    <name evidence="10" type="ORF">LFYK43_00950</name>
</gene>
<comment type="similarity">
    <text evidence="2 7 8">Belongs to the dihydrofolate reductase family.</text>
</comment>
<dbReference type="Gene3D" id="3.40.430.10">
    <property type="entry name" value="Dihydrofolate Reductase, subunit A"/>
    <property type="match status" value="1"/>
</dbReference>
<evidence type="ECO:0000256" key="8">
    <source>
        <dbReference type="RuleBase" id="RU004474"/>
    </source>
</evidence>
<proteinExistence type="inferred from homology"/>
<evidence type="ECO:0000256" key="7">
    <source>
        <dbReference type="PIRNR" id="PIRNR000194"/>
    </source>
</evidence>
<dbReference type="PRINTS" id="PR00070">
    <property type="entry name" value="DHFR"/>
</dbReference>
<dbReference type="GO" id="GO:0005829">
    <property type="term" value="C:cytosol"/>
    <property type="evidence" value="ECO:0007669"/>
    <property type="project" value="TreeGrafter"/>
</dbReference>
<dbReference type="PROSITE" id="PS51330">
    <property type="entry name" value="DHFR_2"/>
    <property type="match status" value="1"/>
</dbReference>
<comment type="pathway">
    <text evidence="1 7">Cofactor biosynthesis; tetrahydrofolate biosynthesis; 5,6,7,8-tetrahydrofolate from 7,8-dihydrofolate: step 1/1.</text>
</comment>
<dbReference type="EMBL" id="BFFP01000001">
    <property type="protein sequence ID" value="GBG93636.1"/>
    <property type="molecule type" value="Genomic_DNA"/>
</dbReference>
<keyword evidence="5 7" id="KW-0521">NADP</keyword>
<dbReference type="Pfam" id="PF00186">
    <property type="entry name" value="DHFR_1"/>
    <property type="match status" value="1"/>
</dbReference>
<evidence type="ECO:0000256" key="5">
    <source>
        <dbReference type="ARBA" id="ARBA00022857"/>
    </source>
</evidence>
<dbReference type="InterPro" id="IPR001796">
    <property type="entry name" value="DHFR_dom"/>
</dbReference>
<protein>
    <recommendedName>
        <fullName evidence="3 7">Dihydrofolate reductase</fullName>
        <ecNumber evidence="3 7">1.5.1.3</ecNumber>
    </recommendedName>
</protein>
<keyword evidence="11" id="KW-1185">Reference proteome</keyword>
<organism evidence="10 11">
    <name type="scientific">Ligilactobacillus salitolerans</name>
    <dbReference type="NCBI Taxonomy" id="1808352"/>
    <lineage>
        <taxon>Bacteria</taxon>
        <taxon>Bacillati</taxon>
        <taxon>Bacillota</taxon>
        <taxon>Bacilli</taxon>
        <taxon>Lactobacillales</taxon>
        <taxon>Lactobacillaceae</taxon>
        <taxon>Ligilactobacillus</taxon>
    </lineage>
</organism>
<evidence type="ECO:0000256" key="6">
    <source>
        <dbReference type="ARBA" id="ARBA00023002"/>
    </source>
</evidence>
<feature type="domain" description="DHFR" evidence="9">
    <location>
        <begin position="1"/>
        <end position="162"/>
    </location>
</feature>
<reference evidence="10 11" key="1">
    <citation type="journal article" date="2019" name="Int. J. Syst. Evol. Microbiol.">
        <title>Lactobacillus salitolerans sp. nov., a novel lactic acid bacterium isolated from spent mushroom substrates.</title>
        <authorList>
            <person name="Tohno M."/>
            <person name="Tanizawa Y."/>
            <person name="Kojima Y."/>
            <person name="Sakamoto M."/>
            <person name="Nakamura Y."/>
            <person name="Ohkuma M."/>
            <person name="Kobayashi H."/>
        </authorList>
    </citation>
    <scope>NUCLEOTIDE SEQUENCE [LARGE SCALE GENOMIC DNA]</scope>
    <source>
        <strain evidence="10 11">YK43</strain>
    </source>
</reference>
<dbReference type="GO" id="GO:0050661">
    <property type="term" value="F:NADP binding"/>
    <property type="evidence" value="ECO:0007669"/>
    <property type="project" value="InterPro"/>
</dbReference>
<dbReference type="GO" id="GO:0004146">
    <property type="term" value="F:dihydrofolate reductase activity"/>
    <property type="evidence" value="ECO:0007669"/>
    <property type="project" value="UniProtKB-EC"/>
</dbReference>
<sequence>MLAFIWAEDSNHGIGYQGQLPWHLPADMQFFKETTMGNTIVAGRKTFATFKRPLHNRKNIVLTTRDAAEFPEGVAVFHSAKEVLTYYTSRLDEKMFIVGGSRLFADFLPYTTDLYRTTIEHEFDVDTYMPEIDYSQFLLNDFEQGKVDEKNPYPFKFEHFIRVKPSQV</sequence>
<dbReference type="EC" id="1.5.1.3" evidence="3 7"/>
<keyword evidence="6 7" id="KW-0560">Oxidoreductase</keyword>
<evidence type="ECO:0000259" key="9">
    <source>
        <dbReference type="PROSITE" id="PS51330"/>
    </source>
</evidence>
<keyword evidence="4 7" id="KW-0554">One-carbon metabolism</keyword>
<dbReference type="InterPro" id="IPR017925">
    <property type="entry name" value="DHFR_CS"/>
</dbReference>
<dbReference type="CDD" id="cd00209">
    <property type="entry name" value="DHFR"/>
    <property type="match status" value="1"/>
</dbReference>
<evidence type="ECO:0000256" key="4">
    <source>
        <dbReference type="ARBA" id="ARBA00022563"/>
    </source>
</evidence>
<dbReference type="PIRSF" id="PIRSF000194">
    <property type="entry name" value="DHFR"/>
    <property type="match status" value="1"/>
</dbReference>
<dbReference type="PROSITE" id="PS00075">
    <property type="entry name" value="DHFR_1"/>
    <property type="match status" value="1"/>
</dbReference>
<comment type="catalytic activity">
    <reaction evidence="7">
        <text>(6S)-5,6,7,8-tetrahydrofolate + NADP(+) = 7,8-dihydrofolate + NADPH + H(+)</text>
        <dbReference type="Rhea" id="RHEA:15009"/>
        <dbReference type="ChEBI" id="CHEBI:15378"/>
        <dbReference type="ChEBI" id="CHEBI:57451"/>
        <dbReference type="ChEBI" id="CHEBI:57453"/>
        <dbReference type="ChEBI" id="CHEBI:57783"/>
        <dbReference type="ChEBI" id="CHEBI:58349"/>
        <dbReference type="EC" id="1.5.1.3"/>
    </reaction>
</comment>
<evidence type="ECO:0000256" key="2">
    <source>
        <dbReference type="ARBA" id="ARBA00009539"/>
    </source>
</evidence>
<evidence type="ECO:0000313" key="10">
    <source>
        <dbReference type="EMBL" id="GBG93636.1"/>
    </source>
</evidence>
<dbReference type="GO" id="GO:0006730">
    <property type="term" value="P:one-carbon metabolic process"/>
    <property type="evidence" value="ECO:0007669"/>
    <property type="project" value="UniProtKB-KW"/>
</dbReference>
<name>A0A401IQ30_9LACO</name>
<dbReference type="PANTHER" id="PTHR48069">
    <property type="entry name" value="DIHYDROFOLATE REDUCTASE"/>
    <property type="match status" value="1"/>
</dbReference>
<dbReference type="OrthoDB" id="9804315at2"/>
<dbReference type="RefSeq" id="WP_124974327.1">
    <property type="nucleotide sequence ID" value="NZ_BFFP01000001.1"/>
</dbReference>